<feature type="region of interest" description="Disordered" evidence="1">
    <location>
        <begin position="1"/>
        <end position="97"/>
    </location>
</feature>
<dbReference type="AlphaFoldDB" id="A0ABD3VP99"/>
<name>A0ABD3VP99_SINWO</name>
<accession>A0ABD3VP99</accession>
<proteinExistence type="predicted"/>
<evidence type="ECO:0000313" key="2">
    <source>
        <dbReference type="EMBL" id="KAL3863191.1"/>
    </source>
</evidence>
<protein>
    <submittedName>
        <fullName evidence="2">Uncharacterized protein</fullName>
    </submittedName>
</protein>
<feature type="compositionally biased region" description="Basic and acidic residues" evidence="1">
    <location>
        <begin position="57"/>
        <end position="97"/>
    </location>
</feature>
<evidence type="ECO:0000313" key="3">
    <source>
        <dbReference type="Proteomes" id="UP001634394"/>
    </source>
</evidence>
<keyword evidence="3" id="KW-1185">Reference proteome</keyword>
<comment type="caution">
    <text evidence="2">The sequence shown here is derived from an EMBL/GenBank/DDBJ whole genome shotgun (WGS) entry which is preliminary data.</text>
</comment>
<feature type="compositionally biased region" description="Basic and acidic residues" evidence="1">
    <location>
        <begin position="1"/>
        <end position="49"/>
    </location>
</feature>
<dbReference type="Proteomes" id="UP001634394">
    <property type="component" value="Unassembled WGS sequence"/>
</dbReference>
<organism evidence="2 3">
    <name type="scientific">Sinanodonta woodiana</name>
    <name type="common">Chinese pond mussel</name>
    <name type="synonym">Anodonta woodiana</name>
    <dbReference type="NCBI Taxonomy" id="1069815"/>
    <lineage>
        <taxon>Eukaryota</taxon>
        <taxon>Metazoa</taxon>
        <taxon>Spiralia</taxon>
        <taxon>Lophotrochozoa</taxon>
        <taxon>Mollusca</taxon>
        <taxon>Bivalvia</taxon>
        <taxon>Autobranchia</taxon>
        <taxon>Heteroconchia</taxon>
        <taxon>Palaeoheterodonta</taxon>
        <taxon>Unionida</taxon>
        <taxon>Unionoidea</taxon>
        <taxon>Unionidae</taxon>
        <taxon>Unioninae</taxon>
        <taxon>Sinanodonta</taxon>
    </lineage>
</organism>
<reference evidence="2 3" key="1">
    <citation type="submission" date="2024-11" db="EMBL/GenBank/DDBJ databases">
        <title>Chromosome-level genome assembly of the freshwater bivalve Anodonta woodiana.</title>
        <authorList>
            <person name="Chen X."/>
        </authorList>
    </citation>
    <scope>NUCLEOTIDE SEQUENCE [LARGE SCALE GENOMIC DNA]</scope>
    <source>
        <strain evidence="2">MN2024</strain>
        <tissue evidence="2">Gills</tissue>
    </source>
</reference>
<dbReference type="EMBL" id="JBJQND010000010">
    <property type="protein sequence ID" value="KAL3863191.1"/>
    <property type="molecule type" value="Genomic_DNA"/>
</dbReference>
<sequence length="97" mass="11459">HIKDTKENVEINIVEKEEIDREKDKGKRENKSKEGKRMKSLRKTERTDNDSASEGTRVTEKTRYDMTRISPEEKTISEHKWITHTNKLDNSKVKTQS</sequence>
<feature type="non-terminal residue" evidence="2">
    <location>
        <position position="1"/>
    </location>
</feature>
<evidence type="ECO:0000256" key="1">
    <source>
        <dbReference type="SAM" id="MobiDB-lite"/>
    </source>
</evidence>
<gene>
    <name evidence="2" type="ORF">ACJMK2_004958</name>
</gene>